<feature type="region of interest" description="Disordered" evidence="1">
    <location>
        <begin position="76"/>
        <end position="126"/>
    </location>
</feature>
<dbReference type="Proteomes" id="UP001199054">
    <property type="component" value="Unassembled WGS sequence"/>
</dbReference>
<sequence>MRPTRTDGPAARPGRRGPGRPLLDRALTAAAARAAAPGGLRFTERQLYYETRRVLSPAVPLRLAAFTRALDARGRENVPGLLPPARPLSPTPTPTPAPMPTSTTAPAPPPSAEADPGAGPGAGPEPDLYDYGVPRVLLCQDRDTAAMLLANHVHLEAACPVLAAPDALPLDPRLLAALGRTPDATVHVLHDASPAGVLLPARVRAALPGDGPARVRVSSLGLVPRHAAALGLPSGRGPAPAAGAEAGWPAGLLPREVAWLARGRFAELAAVSPARLLRTVLRQTRGGRPVRGALRPGLREMRDSGFLTWPAV</sequence>
<gene>
    <name evidence="2" type="ORF">LG632_20060</name>
</gene>
<organism evidence="2 3">
    <name type="scientific">Streptomyces antimicrobicus</name>
    <dbReference type="NCBI Taxonomy" id="2883108"/>
    <lineage>
        <taxon>Bacteria</taxon>
        <taxon>Bacillati</taxon>
        <taxon>Actinomycetota</taxon>
        <taxon>Actinomycetes</taxon>
        <taxon>Kitasatosporales</taxon>
        <taxon>Streptomycetaceae</taxon>
        <taxon>Streptomyces</taxon>
    </lineage>
</organism>
<comment type="caution">
    <text evidence="2">The sequence shown here is derived from an EMBL/GenBank/DDBJ whole genome shotgun (WGS) entry which is preliminary data.</text>
</comment>
<accession>A0ABS8BAM5</accession>
<feature type="region of interest" description="Disordered" evidence="1">
    <location>
        <begin position="1"/>
        <end position="22"/>
    </location>
</feature>
<protein>
    <recommendedName>
        <fullName evidence="4">Transcriptional regulator</fullName>
    </recommendedName>
</protein>
<evidence type="ECO:0000256" key="1">
    <source>
        <dbReference type="SAM" id="MobiDB-lite"/>
    </source>
</evidence>
<evidence type="ECO:0008006" key="4">
    <source>
        <dbReference type="Google" id="ProtNLM"/>
    </source>
</evidence>
<feature type="compositionally biased region" description="Pro residues" evidence="1">
    <location>
        <begin position="81"/>
        <end position="99"/>
    </location>
</feature>
<keyword evidence="3" id="KW-1185">Reference proteome</keyword>
<evidence type="ECO:0000313" key="2">
    <source>
        <dbReference type="EMBL" id="MCB5181665.1"/>
    </source>
</evidence>
<reference evidence="2 3" key="1">
    <citation type="submission" date="2021-10" db="EMBL/GenBank/DDBJ databases">
        <title>Streptomyces sp. strain SMC 277, a novel streptomycete isolated from soil.</title>
        <authorList>
            <person name="Chanama M."/>
        </authorList>
    </citation>
    <scope>NUCLEOTIDE SEQUENCE [LARGE SCALE GENOMIC DNA]</scope>
    <source>
        <strain evidence="2 3">SMC 277</strain>
    </source>
</reference>
<dbReference type="RefSeq" id="WP_226728755.1">
    <property type="nucleotide sequence ID" value="NZ_JAJAUY010000084.1"/>
</dbReference>
<dbReference type="EMBL" id="JAJAUY010000084">
    <property type="protein sequence ID" value="MCB5181665.1"/>
    <property type="molecule type" value="Genomic_DNA"/>
</dbReference>
<proteinExistence type="predicted"/>
<evidence type="ECO:0000313" key="3">
    <source>
        <dbReference type="Proteomes" id="UP001199054"/>
    </source>
</evidence>
<name>A0ABS8BAM5_9ACTN</name>